<feature type="domain" description="Fatty acid desaturase" evidence="3">
    <location>
        <begin position="50"/>
        <end position="262"/>
    </location>
</feature>
<feature type="transmembrane region" description="Helical" evidence="2">
    <location>
        <begin position="184"/>
        <end position="203"/>
    </location>
</feature>
<feature type="transmembrane region" description="Helical" evidence="2">
    <location>
        <begin position="40"/>
        <end position="66"/>
    </location>
</feature>
<dbReference type="RefSeq" id="WP_145305514.1">
    <property type="nucleotide sequence ID" value="NZ_CP037452.1"/>
</dbReference>
<protein>
    <submittedName>
        <fullName evidence="4">Fatty acid desaturase</fullName>
    </submittedName>
</protein>
<feature type="transmembrane region" description="Helical" evidence="2">
    <location>
        <begin position="126"/>
        <end position="145"/>
    </location>
</feature>
<evidence type="ECO:0000256" key="1">
    <source>
        <dbReference type="SAM" id="MobiDB-lite"/>
    </source>
</evidence>
<dbReference type="Pfam" id="PF00487">
    <property type="entry name" value="FA_desaturase"/>
    <property type="match status" value="1"/>
</dbReference>
<keyword evidence="2" id="KW-0812">Transmembrane</keyword>
<evidence type="ECO:0000313" key="5">
    <source>
        <dbReference type="Proteomes" id="UP000318313"/>
    </source>
</evidence>
<dbReference type="KEGG" id="gfm:Enr17x_03480"/>
<dbReference type="AlphaFoldDB" id="A0A518I5I0"/>
<dbReference type="OrthoDB" id="342534at2"/>
<evidence type="ECO:0000256" key="2">
    <source>
        <dbReference type="SAM" id="Phobius"/>
    </source>
</evidence>
<dbReference type="InterPro" id="IPR005804">
    <property type="entry name" value="FA_desaturase_dom"/>
</dbReference>
<dbReference type="Proteomes" id="UP000318313">
    <property type="component" value="Chromosome"/>
</dbReference>
<keyword evidence="2" id="KW-0472">Membrane</keyword>
<evidence type="ECO:0000313" key="4">
    <source>
        <dbReference type="EMBL" id="QDV48337.1"/>
    </source>
</evidence>
<feature type="region of interest" description="Disordered" evidence="1">
    <location>
        <begin position="264"/>
        <end position="283"/>
    </location>
</feature>
<proteinExistence type="predicted"/>
<reference evidence="4 5" key="1">
    <citation type="submission" date="2019-03" db="EMBL/GenBank/DDBJ databases">
        <title>Deep-cultivation of Planctomycetes and their phenomic and genomic characterization uncovers novel biology.</title>
        <authorList>
            <person name="Wiegand S."/>
            <person name="Jogler M."/>
            <person name="Boedeker C."/>
            <person name="Pinto D."/>
            <person name="Vollmers J."/>
            <person name="Rivas-Marin E."/>
            <person name="Kohn T."/>
            <person name="Peeters S.H."/>
            <person name="Heuer A."/>
            <person name="Rast P."/>
            <person name="Oberbeckmann S."/>
            <person name="Bunk B."/>
            <person name="Jeske O."/>
            <person name="Meyerdierks A."/>
            <person name="Storesund J.E."/>
            <person name="Kallscheuer N."/>
            <person name="Luecker S."/>
            <person name="Lage O.M."/>
            <person name="Pohl T."/>
            <person name="Merkel B.J."/>
            <person name="Hornburger P."/>
            <person name="Mueller R.-W."/>
            <person name="Bruemmer F."/>
            <person name="Labrenz M."/>
            <person name="Spormann A.M."/>
            <person name="Op den Camp H."/>
            <person name="Overmann J."/>
            <person name="Amann R."/>
            <person name="Jetten M.S.M."/>
            <person name="Mascher T."/>
            <person name="Medema M.H."/>
            <person name="Devos D.P."/>
            <person name="Kaster A.-K."/>
            <person name="Ovreas L."/>
            <person name="Rohde M."/>
            <person name="Galperin M.Y."/>
            <person name="Jogler C."/>
        </authorList>
    </citation>
    <scope>NUCLEOTIDE SEQUENCE [LARGE SCALE GENOMIC DNA]</scope>
    <source>
        <strain evidence="4 5">Enr17</strain>
    </source>
</reference>
<keyword evidence="5" id="KW-1185">Reference proteome</keyword>
<name>A0A518I5I0_9PLAN</name>
<dbReference type="GO" id="GO:0006629">
    <property type="term" value="P:lipid metabolic process"/>
    <property type="evidence" value="ECO:0007669"/>
    <property type="project" value="InterPro"/>
</dbReference>
<organism evidence="4 5">
    <name type="scientific">Gimesia fumaroli</name>
    <dbReference type="NCBI Taxonomy" id="2527976"/>
    <lineage>
        <taxon>Bacteria</taxon>
        <taxon>Pseudomonadati</taxon>
        <taxon>Planctomycetota</taxon>
        <taxon>Planctomycetia</taxon>
        <taxon>Planctomycetales</taxon>
        <taxon>Planctomycetaceae</taxon>
        <taxon>Gimesia</taxon>
    </lineage>
</organism>
<evidence type="ECO:0000259" key="3">
    <source>
        <dbReference type="Pfam" id="PF00487"/>
    </source>
</evidence>
<keyword evidence="2" id="KW-1133">Transmembrane helix</keyword>
<feature type="transmembrane region" description="Helical" evidence="2">
    <location>
        <begin position="157"/>
        <end position="178"/>
    </location>
</feature>
<gene>
    <name evidence="4" type="ORF">Enr17x_03480</name>
</gene>
<accession>A0A518I5I0</accession>
<sequence length="283" mass="32476">MNKSISATGLPRLSDIGTDLLQITRCQRVRTLSIPFIACLAYWLFACSGHWVFAVLSLVVMSFITYGSTSHDLVHHNLGLQRRTNEFFLFLIEAISLRSGHAYQVVHLNHHARFPHEDDIEADASRMSFSRAILEGFVFQFRIYIWALRNPRGRLSWIIAEGVLVFCLILGALIAIPYTLLPVIYVGLMIAGSWIIPLITAFIPHDSRATDAVHQTRLFRGTLFRFIAFDHLYHLEHHLYPNVPHQNWPRLAQRLDPWFEKIGSSRSASGSDEQTRFLWGRIP</sequence>
<dbReference type="EMBL" id="CP037452">
    <property type="protein sequence ID" value="QDV48337.1"/>
    <property type="molecule type" value="Genomic_DNA"/>
</dbReference>